<comment type="caution">
    <text evidence="1">The sequence shown here is derived from an EMBL/GenBank/DDBJ whole genome shotgun (WGS) entry which is preliminary data.</text>
</comment>
<keyword evidence="2" id="KW-1185">Reference proteome</keyword>
<evidence type="ECO:0000313" key="1">
    <source>
        <dbReference type="EMBL" id="TCJ95554.1"/>
    </source>
</evidence>
<name>A0A4R1FPV2_9NOCA</name>
<accession>A0A4R1FPV2</accession>
<sequence length="64" mass="6631">MFSSVSETVVPGNRRRHADAVAPMAPGGREIDVHGPLTGKTRANAVDGDPSVGLVDTRFSGGTR</sequence>
<dbReference type="EMBL" id="SMFR01000003">
    <property type="protein sequence ID" value="TCJ95554.1"/>
    <property type="molecule type" value="Genomic_DNA"/>
</dbReference>
<dbReference type="Proteomes" id="UP000294856">
    <property type="component" value="Unassembled WGS sequence"/>
</dbReference>
<protein>
    <submittedName>
        <fullName evidence="1">Uncharacterized protein</fullName>
    </submittedName>
</protein>
<dbReference type="STRING" id="1210063.GCA_001612665_04061"/>
<evidence type="ECO:0000313" key="2">
    <source>
        <dbReference type="Proteomes" id="UP000294856"/>
    </source>
</evidence>
<organism evidence="1 2">
    <name type="scientific">Nocardia alba</name>
    <dbReference type="NCBI Taxonomy" id="225051"/>
    <lineage>
        <taxon>Bacteria</taxon>
        <taxon>Bacillati</taxon>
        <taxon>Actinomycetota</taxon>
        <taxon>Actinomycetes</taxon>
        <taxon>Mycobacteriales</taxon>
        <taxon>Nocardiaceae</taxon>
        <taxon>Nocardia</taxon>
    </lineage>
</organism>
<dbReference type="AlphaFoldDB" id="A0A4R1FPV2"/>
<gene>
    <name evidence="1" type="ORF">DFR71_4469</name>
</gene>
<reference evidence="1 2" key="1">
    <citation type="submission" date="2019-03" db="EMBL/GenBank/DDBJ databases">
        <title>Genomic Encyclopedia of Type Strains, Phase IV (KMG-IV): sequencing the most valuable type-strain genomes for metagenomic binning, comparative biology and taxonomic classification.</title>
        <authorList>
            <person name="Goeker M."/>
        </authorList>
    </citation>
    <scope>NUCLEOTIDE SEQUENCE [LARGE SCALE GENOMIC DNA]</scope>
    <source>
        <strain evidence="1 2">DSM 44684</strain>
    </source>
</reference>
<proteinExistence type="predicted"/>